<gene>
    <name evidence="3" type="ORF">BACCIP111883_00337</name>
</gene>
<proteinExistence type="predicted"/>
<sequence>MSFFRNQFANVVEWQEFREDMIFYKWHNNEIKKGSKLIIRPGQDAIFYNNGRIEGVFKDEGTYDVESQIIPFLSTLKGFKFGFNSGMRVEVLFVNTKEFTVKWGTRNAINIPAPGLPGGMPIRANGTFQFKVNDYISLIDKIAGVRARYLVDDVKLRITSILDPLLMKWITREGKDMFNLQANSFDISKGIKEDLDMQLIESGLTITGFHVMSFNYPKEIQDMISKAASHGMVGDVDKYQRISMIDGMSSGKMTSGGAASDVAGMMMGMNMANQMMNQMNQPNPNQAQPNQAPPTPAPPSNSNSLSIPNFCPNCGTKTNGANFCGNCGHKLN</sequence>
<dbReference type="RefSeq" id="WP_230499494.1">
    <property type="nucleotide sequence ID" value="NZ_CAKJTJ010000001.1"/>
</dbReference>
<organism evidence="3 4">
    <name type="scientific">Sutcliffiella rhizosphaerae</name>
    <dbReference type="NCBI Taxonomy" id="2880967"/>
    <lineage>
        <taxon>Bacteria</taxon>
        <taxon>Bacillati</taxon>
        <taxon>Bacillota</taxon>
        <taxon>Bacilli</taxon>
        <taxon>Bacillales</taxon>
        <taxon>Bacillaceae</taxon>
        <taxon>Sutcliffiella</taxon>
    </lineage>
</organism>
<dbReference type="CDD" id="cd03408">
    <property type="entry name" value="SPFH_like_u1"/>
    <property type="match status" value="1"/>
</dbReference>
<feature type="region of interest" description="Disordered" evidence="1">
    <location>
        <begin position="276"/>
        <end position="304"/>
    </location>
</feature>
<dbReference type="InterPro" id="IPR033880">
    <property type="entry name" value="SPFH_YdjI"/>
</dbReference>
<evidence type="ECO:0000259" key="2">
    <source>
        <dbReference type="Pfam" id="PF13421"/>
    </source>
</evidence>
<dbReference type="PANTHER" id="PTHR37826:SF2">
    <property type="entry name" value="ZINC-RIBBON DOMAIN-CONTAINING PROTEIN"/>
    <property type="match status" value="1"/>
</dbReference>
<reference evidence="3 4" key="1">
    <citation type="submission" date="2021-10" db="EMBL/GenBank/DDBJ databases">
        <authorList>
            <person name="Criscuolo A."/>
        </authorList>
    </citation>
    <scope>NUCLEOTIDE SEQUENCE [LARGE SCALE GENOMIC DNA]</scope>
    <source>
        <strain evidence="4">CIP 111883</strain>
    </source>
</reference>
<evidence type="ECO:0000256" key="1">
    <source>
        <dbReference type="SAM" id="MobiDB-lite"/>
    </source>
</evidence>
<keyword evidence="4" id="KW-1185">Reference proteome</keyword>
<evidence type="ECO:0000313" key="3">
    <source>
        <dbReference type="EMBL" id="CAG9619569.1"/>
    </source>
</evidence>
<dbReference type="EMBL" id="CAKJTJ010000001">
    <property type="protein sequence ID" value="CAG9619569.1"/>
    <property type="molecule type" value="Genomic_DNA"/>
</dbReference>
<dbReference type="Pfam" id="PF13421">
    <property type="entry name" value="Band_7_1"/>
    <property type="match status" value="1"/>
</dbReference>
<dbReference type="PANTHER" id="PTHR37826">
    <property type="entry name" value="FLOTILLIN BAND_7_5 DOMAIN PROTEIN"/>
    <property type="match status" value="1"/>
</dbReference>
<evidence type="ECO:0000313" key="4">
    <source>
        <dbReference type="Proteomes" id="UP000789833"/>
    </source>
</evidence>
<feature type="compositionally biased region" description="Low complexity" evidence="1">
    <location>
        <begin position="276"/>
        <end position="290"/>
    </location>
</feature>
<feature type="domain" description="SPFH" evidence="2">
    <location>
        <begin position="24"/>
        <end position="231"/>
    </location>
</feature>
<name>A0ABM8YIL5_9BACI</name>
<dbReference type="Proteomes" id="UP000789833">
    <property type="component" value="Unassembled WGS sequence"/>
</dbReference>
<accession>A0ABM8YIL5</accession>
<comment type="caution">
    <text evidence="3">The sequence shown here is derived from an EMBL/GenBank/DDBJ whole genome shotgun (WGS) entry which is preliminary data.</text>
</comment>
<protein>
    <recommendedName>
        <fullName evidence="2">SPFH domain-containing protein</fullName>
    </recommendedName>
</protein>